<reference evidence="11" key="1">
    <citation type="submission" date="2022-01" db="UniProtKB">
        <authorList>
            <consortium name="EnsemblMetazoa"/>
        </authorList>
    </citation>
    <scope>IDENTIFICATION</scope>
</reference>
<dbReference type="GO" id="GO:0016491">
    <property type="term" value="F:oxidoreductase activity"/>
    <property type="evidence" value="ECO:0007669"/>
    <property type="project" value="UniProtKB-KW"/>
</dbReference>
<keyword evidence="7" id="KW-0560">Oxidoreductase</keyword>
<evidence type="ECO:0000256" key="2">
    <source>
        <dbReference type="ARBA" id="ARBA00008135"/>
    </source>
</evidence>
<proteinExistence type="inferred from homology"/>
<dbReference type="EnsemblMetazoa" id="XM_024226821.1">
    <property type="protein sequence ID" value="XP_024082589.1"/>
    <property type="gene ID" value="LOC106663247"/>
</dbReference>
<keyword evidence="4 10" id="KW-0999">Mitochondrion inner membrane</keyword>
<dbReference type="AlphaFoldDB" id="A0A8I6SFY1"/>
<evidence type="ECO:0000256" key="8">
    <source>
        <dbReference type="ARBA" id="ARBA00023128"/>
    </source>
</evidence>
<evidence type="ECO:0000256" key="10">
    <source>
        <dbReference type="RuleBase" id="RU367145"/>
    </source>
</evidence>
<dbReference type="KEGG" id="clec:106663247"/>
<comment type="similarity">
    <text evidence="2 10">Belongs to the cytochrome c oxidase IV family.</text>
</comment>
<dbReference type="PRINTS" id="PR01873">
    <property type="entry name" value="CYTCOXIDASE4"/>
</dbReference>
<dbReference type="FunFam" id="1.10.442.10:FF:000001">
    <property type="entry name" value="Cytochrome c oxidase subunit 4 isoform 1"/>
    <property type="match status" value="1"/>
</dbReference>
<organism evidence="11 12">
    <name type="scientific">Cimex lectularius</name>
    <name type="common">Bed bug</name>
    <name type="synonym">Acanthia lectularia</name>
    <dbReference type="NCBI Taxonomy" id="79782"/>
    <lineage>
        <taxon>Eukaryota</taxon>
        <taxon>Metazoa</taxon>
        <taxon>Ecdysozoa</taxon>
        <taxon>Arthropoda</taxon>
        <taxon>Hexapoda</taxon>
        <taxon>Insecta</taxon>
        <taxon>Pterygota</taxon>
        <taxon>Neoptera</taxon>
        <taxon>Paraneoptera</taxon>
        <taxon>Hemiptera</taxon>
        <taxon>Heteroptera</taxon>
        <taxon>Panheteroptera</taxon>
        <taxon>Cimicomorpha</taxon>
        <taxon>Cimicidae</taxon>
        <taxon>Cimex</taxon>
    </lineage>
</organism>
<dbReference type="PANTHER" id="PTHR10707:SF10">
    <property type="entry name" value="CYTOCHROME C OXIDASE SUBUNIT 4"/>
    <property type="match status" value="1"/>
</dbReference>
<keyword evidence="5" id="KW-0809">Transit peptide</keyword>
<keyword evidence="12" id="KW-1185">Reference proteome</keyword>
<dbReference type="GO" id="GO:0006123">
    <property type="term" value="P:mitochondrial electron transport, cytochrome c to oxygen"/>
    <property type="evidence" value="ECO:0007669"/>
    <property type="project" value="InterPro"/>
</dbReference>
<dbReference type="OrthoDB" id="186013at2759"/>
<comment type="function">
    <text evidence="10">Component of the cytochrome c oxidase, the last enzyme in the mitochondrial electron transport chain which drives oxidative phosphorylation.</text>
</comment>
<evidence type="ECO:0000256" key="1">
    <source>
        <dbReference type="ARBA" id="ARBA00004434"/>
    </source>
</evidence>
<dbReference type="UniPathway" id="UPA00705"/>
<accession>A0A8I6SFY1</accession>
<dbReference type="InterPro" id="IPR013288">
    <property type="entry name" value="Cyt_c_oxidase_su4"/>
</dbReference>
<dbReference type="InterPro" id="IPR004203">
    <property type="entry name" value="Cyt_c_oxidase_su4_fam"/>
</dbReference>
<keyword evidence="9" id="KW-0472">Membrane</keyword>
<keyword evidence="3" id="KW-0812">Transmembrane</keyword>
<dbReference type="GO" id="GO:0045277">
    <property type="term" value="C:respiratory chain complex IV"/>
    <property type="evidence" value="ECO:0007669"/>
    <property type="project" value="InterPro"/>
</dbReference>
<comment type="pathway">
    <text evidence="10">Energy metabolism; oxidative phosphorylation.</text>
</comment>
<dbReference type="Pfam" id="PF02936">
    <property type="entry name" value="COX4"/>
    <property type="match status" value="1"/>
</dbReference>
<dbReference type="Proteomes" id="UP000494040">
    <property type="component" value="Unassembled WGS sequence"/>
</dbReference>
<evidence type="ECO:0000256" key="7">
    <source>
        <dbReference type="ARBA" id="ARBA00023002"/>
    </source>
</evidence>
<dbReference type="EnsemblMetazoa" id="XM_014387937.2">
    <property type="protein sequence ID" value="XP_014243423.1"/>
    <property type="gene ID" value="LOC106663247"/>
</dbReference>
<evidence type="ECO:0000256" key="6">
    <source>
        <dbReference type="ARBA" id="ARBA00022989"/>
    </source>
</evidence>
<evidence type="ECO:0000256" key="9">
    <source>
        <dbReference type="ARBA" id="ARBA00023136"/>
    </source>
</evidence>
<dbReference type="GO" id="GO:0005743">
    <property type="term" value="C:mitochondrial inner membrane"/>
    <property type="evidence" value="ECO:0007669"/>
    <property type="project" value="UniProtKB-SubCell"/>
</dbReference>
<dbReference type="Gene3D" id="1.10.442.10">
    <property type="entry name" value="Cytochrome c oxidase subunit IV"/>
    <property type="match status" value="1"/>
</dbReference>
<sequence length="177" mass="20316">MARLLKNTLPMLKSVRAGSSAVTVPSYITKLAGREVIGFGHNGEANYVDRSDFPMPSVRFGKKTPAIRELQEKEKGDWKKLSMADKKALYRYSFCQTLAEVEAPTGEWKSILGFSLILISSSLWLFMFTKFFGHNPELPESFSENRKRAQLRRILDLKMDPIEGISSKWDYENDKWK</sequence>
<evidence type="ECO:0000256" key="4">
    <source>
        <dbReference type="ARBA" id="ARBA00022792"/>
    </source>
</evidence>
<keyword evidence="8 10" id="KW-0496">Mitochondrion</keyword>
<dbReference type="InterPro" id="IPR036639">
    <property type="entry name" value="Cyt_c_oxidase_su4_sf"/>
</dbReference>
<evidence type="ECO:0000313" key="11">
    <source>
        <dbReference type="EnsemblMetazoa" id="XP_024082589.1"/>
    </source>
</evidence>
<dbReference type="CDD" id="cd00922">
    <property type="entry name" value="Cyt_c_Oxidase_IV"/>
    <property type="match status" value="1"/>
</dbReference>
<evidence type="ECO:0000256" key="3">
    <source>
        <dbReference type="ARBA" id="ARBA00022692"/>
    </source>
</evidence>
<dbReference type="PANTHER" id="PTHR10707">
    <property type="entry name" value="CYTOCHROME C OXIDASE SUBUNIT IV"/>
    <property type="match status" value="1"/>
</dbReference>
<comment type="subunit">
    <text evidence="10">Component of the cytochrome c oxidase (complex IV, CIV), a multisubunit enzyme composed of 14 subunits.</text>
</comment>
<protein>
    <recommendedName>
        <fullName evidence="10">Cytochrome c oxidase subunit 4</fullName>
    </recommendedName>
</protein>
<comment type="subcellular location">
    <subcellularLocation>
        <location evidence="1 10">Mitochondrion inner membrane</location>
        <topology evidence="1 10">Single-pass membrane protein</topology>
    </subcellularLocation>
</comment>
<keyword evidence="6" id="KW-1133">Transmembrane helix</keyword>
<gene>
    <name evidence="11" type="primary">106663247</name>
</gene>
<dbReference type="OMA" id="LSDEWKH"/>
<dbReference type="SUPFAM" id="SSF81406">
    <property type="entry name" value="Mitochondrial cytochrome c oxidase subunit IV"/>
    <property type="match status" value="1"/>
</dbReference>
<evidence type="ECO:0000313" key="12">
    <source>
        <dbReference type="Proteomes" id="UP000494040"/>
    </source>
</evidence>
<name>A0A8I6SFY1_CIMLE</name>
<evidence type="ECO:0000256" key="5">
    <source>
        <dbReference type="ARBA" id="ARBA00022946"/>
    </source>
</evidence>